<dbReference type="PANTHER" id="PTHR30136:SF24">
    <property type="entry name" value="HTH-TYPE TRANSCRIPTIONAL REPRESSOR ALLR"/>
    <property type="match status" value="1"/>
</dbReference>
<comment type="caution">
    <text evidence="2">The sequence shown here is derived from an EMBL/GenBank/DDBJ whole genome shotgun (WGS) entry which is preliminary data.</text>
</comment>
<dbReference type="InterPro" id="IPR050707">
    <property type="entry name" value="HTH_MetabolicPath_Reg"/>
</dbReference>
<dbReference type="SUPFAM" id="SSF55781">
    <property type="entry name" value="GAF domain-like"/>
    <property type="match status" value="1"/>
</dbReference>
<dbReference type="PANTHER" id="PTHR30136">
    <property type="entry name" value="HELIX-TURN-HELIX TRANSCRIPTIONAL REGULATOR, ICLR FAMILY"/>
    <property type="match status" value="1"/>
</dbReference>
<dbReference type="GO" id="GO:0003677">
    <property type="term" value="F:DNA binding"/>
    <property type="evidence" value="ECO:0007669"/>
    <property type="project" value="TreeGrafter"/>
</dbReference>
<dbReference type="EMBL" id="BMDC01000001">
    <property type="protein sequence ID" value="GGH61586.1"/>
    <property type="molecule type" value="Genomic_DNA"/>
</dbReference>
<evidence type="ECO:0000313" key="3">
    <source>
        <dbReference type="Proteomes" id="UP000600171"/>
    </source>
</evidence>
<dbReference type="AlphaFoldDB" id="A0A917ITQ2"/>
<dbReference type="InterPro" id="IPR029016">
    <property type="entry name" value="GAF-like_dom_sf"/>
</dbReference>
<gene>
    <name evidence="2" type="ORF">GCM10007359_10900</name>
</gene>
<evidence type="ECO:0000313" key="2">
    <source>
        <dbReference type="EMBL" id="GGH61586.1"/>
    </source>
</evidence>
<organism evidence="2 3">
    <name type="scientific">Rothia aerolata</name>
    <dbReference type="NCBI Taxonomy" id="1812262"/>
    <lineage>
        <taxon>Bacteria</taxon>
        <taxon>Bacillati</taxon>
        <taxon>Actinomycetota</taxon>
        <taxon>Actinomycetes</taxon>
        <taxon>Micrococcales</taxon>
        <taxon>Micrococcaceae</taxon>
        <taxon>Rothia</taxon>
    </lineage>
</organism>
<dbReference type="Proteomes" id="UP000600171">
    <property type="component" value="Unassembled WGS sequence"/>
</dbReference>
<protein>
    <recommendedName>
        <fullName evidence="1">IclR-ED domain-containing protein</fullName>
    </recommendedName>
</protein>
<dbReference type="InterPro" id="IPR014757">
    <property type="entry name" value="Tscrpt_reg_IclR_C"/>
</dbReference>
<dbReference type="GO" id="GO:0003700">
    <property type="term" value="F:DNA-binding transcription factor activity"/>
    <property type="evidence" value="ECO:0007669"/>
    <property type="project" value="TreeGrafter"/>
</dbReference>
<evidence type="ECO:0000259" key="1">
    <source>
        <dbReference type="PROSITE" id="PS51078"/>
    </source>
</evidence>
<dbReference type="Gene3D" id="3.30.450.40">
    <property type="match status" value="1"/>
</dbReference>
<reference evidence="2 3" key="1">
    <citation type="journal article" date="2014" name="Int. J. Syst. Evol. Microbiol.">
        <title>Complete genome sequence of Corynebacterium casei LMG S-19264T (=DSM 44701T), isolated from a smear-ripened cheese.</title>
        <authorList>
            <consortium name="US DOE Joint Genome Institute (JGI-PGF)"/>
            <person name="Walter F."/>
            <person name="Albersmeier A."/>
            <person name="Kalinowski J."/>
            <person name="Ruckert C."/>
        </authorList>
    </citation>
    <scope>NUCLEOTIDE SEQUENCE [LARGE SCALE GENOMIC DNA]</scope>
    <source>
        <strain evidence="2 3">CCM 8669</strain>
    </source>
</reference>
<keyword evidence="3" id="KW-1185">Reference proteome</keyword>
<feature type="domain" description="IclR-ED" evidence="1">
    <location>
        <begin position="1"/>
        <end position="95"/>
    </location>
</feature>
<proteinExistence type="predicted"/>
<accession>A0A917ITQ2</accession>
<dbReference type="PROSITE" id="PS51078">
    <property type="entry name" value="ICLR_ED"/>
    <property type="match status" value="1"/>
</dbReference>
<dbReference type="GO" id="GO:0045892">
    <property type="term" value="P:negative regulation of DNA-templated transcription"/>
    <property type="evidence" value="ECO:0007669"/>
    <property type="project" value="TreeGrafter"/>
</dbReference>
<name>A0A917ITQ2_9MICC</name>
<dbReference type="Pfam" id="PF01614">
    <property type="entry name" value="IclR_C"/>
    <property type="match status" value="1"/>
</dbReference>
<sequence>MDSHPLTRLTPNTIVDKKRLINELEDVREKVYAIDDEENVPGIRCIAAPICNYLGQVTHAVSFSVLTLEKTWSDLEGMAPMVIEVATKISQKLDGTSIGGIYGPEHKQSTERD</sequence>